<dbReference type="Gene3D" id="3.40.50.720">
    <property type="entry name" value="NAD(P)-binding Rossmann-like Domain"/>
    <property type="match status" value="1"/>
</dbReference>
<dbReference type="InterPro" id="IPR016040">
    <property type="entry name" value="NAD(P)-bd_dom"/>
</dbReference>
<dbReference type="PANTHER" id="PTHR47706:SF9">
    <property type="entry name" value="NMRA-LIKE DOMAIN-CONTAINING PROTEIN-RELATED"/>
    <property type="match status" value="1"/>
</dbReference>
<dbReference type="InterPro" id="IPR051609">
    <property type="entry name" value="NmrA/Isoflavone_reductase-like"/>
</dbReference>
<evidence type="ECO:0000256" key="2">
    <source>
        <dbReference type="ARBA" id="ARBA00022857"/>
    </source>
</evidence>
<evidence type="ECO:0000259" key="4">
    <source>
        <dbReference type="Pfam" id="PF13460"/>
    </source>
</evidence>
<dbReference type="InterPro" id="IPR036291">
    <property type="entry name" value="NAD(P)-bd_dom_sf"/>
</dbReference>
<dbReference type="AlphaFoldDB" id="R7Z5W5"/>
<evidence type="ECO:0000313" key="5">
    <source>
        <dbReference type="EMBL" id="EON69498.1"/>
    </source>
</evidence>
<dbReference type="HOGENOM" id="CLU_079104_1_1_1"/>
<gene>
    <name evidence="5" type="ORF">W97_08758</name>
</gene>
<evidence type="ECO:0000313" key="6">
    <source>
        <dbReference type="Proteomes" id="UP000016924"/>
    </source>
</evidence>
<accession>R7Z5W5</accession>
<dbReference type="OrthoDB" id="419598at2759"/>
<organism evidence="5 6">
    <name type="scientific">Coniosporium apollinis (strain CBS 100218)</name>
    <name type="common">Rock-inhabiting black yeast</name>
    <dbReference type="NCBI Taxonomy" id="1168221"/>
    <lineage>
        <taxon>Eukaryota</taxon>
        <taxon>Fungi</taxon>
        <taxon>Dikarya</taxon>
        <taxon>Ascomycota</taxon>
        <taxon>Pezizomycotina</taxon>
        <taxon>Dothideomycetes</taxon>
        <taxon>Dothideomycetes incertae sedis</taxon>
        <taxon>Coniosporium</taxon>
    </lineage>
</organism>
<proteinExistence type="inferred from homology"/>
<evidence type="ECO:0000256" key="1">
    <source>
        <dbReference type="ARBA" id="ARBA00005725"/>
    </source>
</evidence>
<dbReference type="SUPFAM" id="SSF51735">
    <property type="entry name" value="NAD(P)-binding Rossmann-fold domains"/>
    <property type="match status" value="1"/>
</dbReference>
<dbReference type="Proteomes" id="UP000016924">
    <property type="component" value="Unassembled WGS sequence"/>
</dbReference>
<dbReference type="RefSeq" id="XP_007784815.1">
    <property type="nucleotide sequence ID" value="XM_007786625.1"/>
</dbReference>
<dbReference type="STRING" id="1168221.R7Z5W5"/>
<protein>
    <recommendedName>
        <fullName evidence="4">NAD(P)-binding domain-containing protein</fullName>
    </recommendedName>
</protein>
<dbReference type="eggNOG" id="ENOG502S5YP">
    <property type="taxonomic scope" value="Eukaryota"/>
</dbReference>
<keyword evidence="3" id="KW-0560">Oxidoreductase</keyword>
<feature type="domain" description="NAD(P)-binding" evidence="4">
    <location>
        <begin position="16"/>
        <end position="182"/>
    </location>
</feature>
<dbReference type="EMBL" id="JH767616">
    <property type="protein sequence ID" value="EON69498.1"/>
    <property type="molecule type" value="Genomic_DNA"/>
</dbReference>
<keyword evidence="6" id="KW-1185">Reference proteome</keyword>
<evidence type="ECO:0000256" key="3">
    <source>
        <dbReference type="ARBA" id="ARBA00023002"/>
    </source>
</evidence>
<dbReference type="PANTHER" id="PTHR47706">
    <property type="entry name" value="NMRA-LIKE FAMILY PROTEIN"/>
    <property type="match status" value="1"/>
</dbReference>
<dbReference type="Pfam" id="PF13460">
    <property type="entry name" value="NAD_binding_10"/>
    <property type="match status" value="1"/>
</dbReference>
<dbReference type="OMA" id="ICCYFGS"/>
<sequence length="309" mass="34793">MTAPQETFTVGIAGLTGKFARLVASFLLQRPNVTLRGYVRDPTKLPSSLSANERIHIAQGGAYDVSAARTFAWGCDVVICCYLGDDRLMTEGQKVLVDACEAEGVPRYIASDYTLDFTKLEKGQLFPKDPMIEVKAYLDEKSVKGVHVLIGVFMDTFFSPYFQTWDGKEKKLRFWGEGDEVWESTTYKTAAEFVAAAAVDADAVGVKKFLGDRKTIRQIADAVNTVCGFQPQLERLGSLDDLYKLMHELREKYPQDPLKYMAMFYQYYCVNGQCHLGEFASLDNARYPEIRPETSEDFLRRTPLEAVAQ</sequence>
<dbReference type="GeneID" id="19906069"/>
<name>R7Z5W5_CONA1</name>
<reference evidence="6" key="1">
    <citation type="submission" date="2012-06" db="EMBL/GenBank/DDBJ databases">
        <title>The genome sequence of Coniosporium apollinis CBS 100218.</title>
        <authorList>
            <consortium name="The Broad Institute Genome Sequencing Platform"/>
            <person name="Cuomo C."/>
            <person name="Gorbushina A."/>
            <person name="Noack S."/>
            <person name="Walker B."/>
            <person name="Young S.K."/>
            <person name="Zeng Q."/>
            <person name="Gargeya S."/>
            <person name="Fitzgerald M."/>
            <person name="Haas B."/>
            <person name="Abouelleil A."/>
            <person name="Alvarado L."/>
            <person name="Arachchi H.M."/>
            <person name="Berlin A.M."/>
            <person name="Chapman S.B."/>
            <person name="Goldberg J."/>
            <person name="Griggs A."/>
            <person name="Gujja S."/>
            <person name="Hansen M."/>
            <person name="Howarth C."/>
            <person name="Imamovic A."/>
            <person name="Larimer J."/>
            <person name="McCowan C."/>
            <person name="Montmayeur A."/>
            <person name="Murphy C."/>
            <person name="Neiman D."/>
            <person name="Pearson M."/>
            <person name="Priest M."/>
            <person name="Roberts A."/>
            <person name="Saif S."/>
            <person name="Shea T."/>
            <person name="Sisk P."/>
            <person name="Sykes S."/>
            <person name="Wortman J."/>
            <person name="Nusbaum C."/>
            <person name="Birren B."/>
        </authorList>
    </citation>
    <scope>NUCLEOTIDE SEQUENCE [LARGE SCALE GENOMIC DNA]</scope>
    <source>
        <strain evidence="6">CBS 100218</strain>
    </source>
</reference>
<keyword evidence="2" id="KW-0521">NADP</keyword>
<comment type="similarity">
    <text evidence="1">Belongs to the NmrA-type oxidoreductase family. Isoflavone reductase subfamily.</text>
</comment>
<dbReference type="GO" id="GO:0016491">
    <property type="term" value="F:oxidoreductase activity"/>
    <property type="evidence" value="ECO:0007669"/>
    <property type="project" value="UniProtKB-KW"/>
</dbReference>